<dbReference type="PROSITE" id="PS50089">
    <property type="entry name" value="ZF_RING_2"/>
    <property type="match status" value="1"/>
</dbReference>
<dbReference type="EMBL" id="JAMYWD010000008">
    <property type="protein sequence ID" value="KAJ4963546.1"/>
    <property type="molecule type" value="Genomic_DNA"/>
</dbReference>
<evidence type="ECO:0000256" key="14">
    <source>
        <dbReference type="SAM" id="MobiDB-lite"/>
    </source>
</evidence>
<comment type="catalytic activity">
    <reaction evidence="1">
        <text>S-ubiquitinyl-[E2 ubiquitin-conjugating enzyme]-L-cysteine + [acceptor protein]-L-lysine = [E2 ubiquitin-conjugating enzyme]-L-cysteine + N(6)-ubiquitinyl-[acceptor protein]-L-lysine.</text>
        <dbReference type="EC" id="2.3.2.27"/>
    </reaction>
</comment>
<evidence type="ECO:0000256" key="6">
    <source>
        <dbReference type="ARBA" id="ARBA00022692"/>
    </source>
</evidence>
<keyword evidence="5" id="KW-0808">Transferase</keyword>
<dbReference type="Gene3D" id="3.30.40.10">
    <property type="entry name" value="Zinc/RING finger domain, C3HC4 (zinc finger)"/>
    <property type="match status" value="1"/>
</dbReference>
<evidence type="ECO:0000256" key="5">
    <source>
        <dbReference type="ARBA" id="ARBA00022679"/>
    </source>
</evidence>
<proteinExistence type="predicted"/>
<dbReference type="GO" id="GO:0008270">
    <property type="term" value="F:zinc ion binding"/>
    <property type="evidence" value="ECO:0007669"/>
    <property type="project" value="UniProtKB-KW"/>
</dbReference>
<evidence type="ECO:0000313" key="18">
    <source>
        <dbReference type="Proteomes" id="UP001141806"/>
    </source>
</evidence>
<organism evidence="17 18">
    <name type="scientific">Protea cynaroides</name>
    <dbReference type="NCBI Taxonomy" id="273540"/>
    <lineage>
        <taxon>Eukaryota</taxon>
        <taxon>Viridiplantae</taxon>
        <taxon>Streptophyta</taxon>
        <taxon>Embryophyta</taxon>
        <taxon>Tracheophyta</taxon>
        <taxon>Spermatophyta</taxon>
        <taxon>Magnoliopsida</taxon>
        <taxon>Proteales</taxon>
        <taxon>Proteaceae</taxon>
        <taxon>Protea</taxon>
    </lineage>
</organism>
<feature type="transmembrane region" description="Helical" evidence="15">
    <location>
        <begin position="20"/>
        <end position="42"/>
    </location>
</feature>
<keyword evidence="6 15" id="KW-0812">Transmembrane</keyword>
<evidence type="ECO:0000256" key="7">
    <source>
        <dbReference type="ARBA" id="ARBA00022723"/>
    </source>
</evidence>
<evidence type="ECO:0000256" key="13">
    <source>
        <dbReference type="PROSITE-ProRule" id="PRU00175"/>
    </source>
</evidence>
<dbReference type="InterPro" id="IPR044600">
    <property type="entry name" value="ATL1/ATL16-like"/>
</dbReference>
<evidence type="ECO:0000256" key="4">
    <source>
        <dbReference type="ARBA" id="ARBA00012483"/>
    </source>
</evidence>
<evidence type="ECO:0000256" key="3">
    <source>
        <dbReference type="ARBA" id="ARBA00004906"/>
    </source>
</evidence>
<keyword evidence="11 15" id="KW-1133">Transmembrane helix</keyword>
<dbReference type="Pfam" id="PF13639">
    <property type="entry name" value="zf-RING_2"/>
    <property type="match status" value="1"/>
</dbReference>
<dbReference type="SUPFAM" id="SSF57850">
    <property type="entry name" value="RING/U-box"/>
    <property type="match status" value="1"/>
</dbReference>
<name>A0A9Q0HBK6_9MAGN</name>
<keyword evidence="8 13" id="KW-0863">Zinc-finger</keyword>
<evidence type="ECO:0000256" key="11">
    <source>
        <dbReference type="ARBA" id="ARBA00022989"/>
    </source>
</evidence>
<dbReference type="GO" id="GO:0016567">
    <property type="term" value="P:protein ubiquitination"/>
    <property type="evidence" value="ECO:0007669"/>
    <property type="project" value="InterPro"/>
</dbReference>
<dbReference type="FunFam" id="3.30.40.10:FF:000187">
    <property type="entry name" value="E3 ubiquitin-protein ligase ATL6"/>
    <property type="match status" value="1"/>
</dbReference>
<dbReference type="OrthoDB" id="8062037at2759"/>
<dbReference type="PANTHER" id="PTHR46913">
    <property type="entry name" value="RING-H2 FINGER PROTEIN ATL16"/>
    <property type="match status" value="1"/>
</dbReference>
<dbReference type="GO" id="GO:0061630">
    <property type="term" value="F:ubiquitin protein ligase activity"/>
    <property type="evidence" value="ECO:0007669"/>
    <property type="project" value="UniProtKB-EC"/>
</dbReference>
<dbReference type="PANTHER" id="PTHR46913:SF1">
    <property type="entry name" value="RING-H2 FINGER PROTEIN ATL16"/>
    <property type="match status" value="1"/>
</dbReference>
<reference evidence="17" key="1">
    <citation type="journal article" date="2023" name="Plant J.">
        <title>The genome of the king protea, Protea cynaroides.</title>
        <authorList>
            <person name="Chang J."/>
            <person name="Duong T.A."/>
            <person name="Schoeman C."/>
            <person name="Ma X."/>
            <person name="Roodt D."/>
            <person name="Barker N."/>
            <person name="Li Z."/>
            <person name="Van de Peer Y."/>
            <person name="Mizrachi E."/>
        </authorList>
    </citation>
    <scope>NUCLEOTIDE SEQUENCE</scope>
    <source>
        <tissue evidence="17">Young leaves</tissue>
    </source>
</reference>
<evidence type="ECO:0000313" key="17">
    <source>
        <dbReference type="EMBL" id="KAJ4963546.1"/>
    </source>
</evidence>
<evidence type="ECO:0000256" key="12">
    <source>
        <dbReference type="ARBA" id="ARBA00023136"/>
    </source>
</evidence>
<feature type="domain" description="RING-type" evidence="16">
    <location>
        <begin position="108"/>
        <end position="150"/>
    </location>
</feature>
<evidence type="ECO:0000256" key="9">
    <source>
        <dbReference type="ARBA" id="ARBA00022786"/>
    </source>
</evidence>
<dbReference type="EC" id="2.3.2.27" evidence="4"/>
<dbReference type="SMART" id="SM00184">
    <property type="entry name" value="RING"/>
    <property type="match status" value="1"/>
</dbReference>
<gene>
    <name evidence="17" type="ORF">NE237_023485</name>
</gene>
<comment type="subcellular location">
    <subcellularLocation>
        <location evidence="2">Membrane</location>
        <topology evidence="2">Single-pass membrane protein</topology>
    </subcellularLocation>
</comment>
<keyword evidence="18" id="KW-1185">Reference proteome</keyword>
<comment type="pathway">
    <text evidence="3">Protein modification; protein ubiquitination.</text>
</comment>
<sequence>MSSNGNPMDQSSLTLSNFAANINGSAVITSLVISLLIILYSLRCMYSRCVRRRDMRRSDHVPPQLIIAIGAPQFHSFETGLDPSVIAALPTFIYKKPDQFDGTGVPECSICLSNLEEEEMIRLLPNCSHLFHTQCIDMWLSSQLTCPICRTAVAPPATPVPEQEPEVQTHGTVDHEVSSTSSVPLEPLNSMTPRSEIASDEASQSSKVAASTSRPSSFHKIISWTRSGRGIQPFELSGDGVEDPERQ</sequence>
<protein>
    <recommendedName>
        <fullName evidence="4">RING-type E3 ubiquitin transferase</fullName>
        <ecNumber evidence="4">2.3.2.27</ecNumber>
    </recommendedName>
</protein>
<evidence type="ECO:0000259" key="16">
    <source>
        <dbReference type="PROSITE" id="PS50089"/>
    </source>
</evidence>
<accession>A0A9Q0HBK6</accession>
<dbReference type="AlphaFoldDB" id="A0A9Q0HBK6"/>
<keyword evidence="10" id="KW-0862">Zinc</keyword>
<keyword evidence="9" id="KW-0833">Ubl conjugation pathway</keyword>
<evidence type="ECO:0000256" key="15">
    <source>
        <dbReference type="SAM" id="Phobius"/>
    </source>
</evidence>
<evidence type="ECO:0000256" key="2">
    <source>
        <dbReference type="ARBA" id="ARBA00004167"/>
    </source>
</evidence>
<dbReference type="InterPro" id="IPR001841">
    <property type="entry name" value="Znf_RING"/>
</dbReference>
<dbReference type="Proteomes" id="UP001141806">
    <property type="component" value="Unassembled WGS sequence"/>
</dbReference>
<evidence type="ECO:0000256" key="10">
    <source>
        <dbReference type="ARBA" id="ARBA00022833"/>
    </source>
</evidence>
<feature type="region of interest" description="Disordered" evidence="14">
    <location>
        <begin position="157"/>
        <end position="224"/>
    </location>
</feature>
<comment type="caution">
    <text evidence="17">The sequence shown here is derived from an EMBL/GenBank/DDBJ whole genome shotgun (WGS) entry which is preliminary data.</text>
</comment>
<feature type="compositionally biased region" description="Polar residues" evidence="14">
    <location>
        <begin position="178"/>
        <end position="193"/>
    </location>
</feature>
<feature type="compositionally biased region" description="Polar residues" evidence="14">
    <location>
        <begin position="201"/>
        <end position="216"/>
    </location>
</feature>
<dbReference type="GO" id="GO:0016020">
    <property type="term" value="C:membrane"/>
    <property type="evidence" value="ECO:0007669"/>
    <property type="project" value="UniProtKB-SubCell"/>
</dbReference>
<evidence type="ECO:0000256" key="8">
    <source>
        <dbReference type="ARBA" id="ARBA00022771"/>
    </source>
</evidence>
<evidence type="ECO:0000256" key="1">
    <source>
        <dbReference type="ARBA" id="ARBA00000900"/>
    </source>
</evidence>
<keyword evidence="7" id="KW-0479">Metal-binding</keyword>
<keyword evidence="12 15" id="KW-0472">Membrane</keyword>
<dbReference type="CDD" id="cd16461">
    <property type="entry name" value="RING-H2_EL5-like"/>
    <property type="match status" value="1"/>
</dbReference>
<dbReference type="InterPro" id="IPR013083">
    <property type="entry name" value="Znf_RING/FYVE/PHD"/>
</dbReference>